<organism evidence="4 5">
    <name type="scientific">Advenella kashmirensis</name>
    <dbReference type="NCBI Taxonomy" id="310575"/>
    <lineage>
        <taxon>Bacteria</taxon>
        <taxon>Pseudomonadati</taxon>
        <taxon>Pseudomonadota</taxon>
        <taxon>Betaproteobacteria</taxon>
        <taxon>Burkholderiales</taxon>
        <taxon>Alcaligenaceae</taxon>
    </lineage>
</organism>
<dbReference type="InterPro" id="IPR036660">
    <property type="entry name" value="Fe-S_hydroAse_TtdB_cat_sf"/>
</dbReference>
<evidence type="ECO:0000256" key="2">
    <source>
        <dbReference type="ARBA" id="ARBA00023239"/>
    </source>
</evidence>
<accession>A0A356LIJ1</accession>
<dbReference type="PANTHER" id="PTHR43351:SF2">
    <property type="entry name" value="L(+)-TARTRATE DEHYDRATASE SUBUNIT BETA-RELATED"/>
    <property type="match status" value="1"/>
</dbReference>
<evidence type="ECO:0000313" key="4">
    <source>
        <dbReference type="EMBL" id="HBP30787.1"/>
    </source>
</evidence>
<comment type="similarity">
    <text evidence="1">Belongs to the class-I fumarase family.</text>
</comment>
<proteinExistence type="inferred from homology"/>
<gene>
    <name evidence="4" type="ORF">DD666_15370</name>
</gene>
<dbReference type="Gene3D" id="3.20.130.10">
    <property type="entry name" value="Fe-S hydro-lyase, tartrate dehydratase beta-type, catalytic domain"/>
    <property type="match status" value="1"/>
</dbReference>
<keyword evidence="2" id="KW-0456">Lyase</keyword>
<protein>
    <submittedName>
        <fullName evidence="4">Fumarate hydratase</fullName>
    </submittedName>
</protein>
<name>A0A356LIJ1_9BURK</name>
<reference evidence="4 5" key="1">
    <citation type="journal article" date="2018" name="Nat. Biotechnol.">
        <title>A standardized bacterial taxonomy based on genome phylogeny substantially revises the tree of life.</title>
        <authorList>
            <person name="Parks D.H."/>
            <person name="Chuvochina M."/>
            <person name="Waite D.W."/>
            <person name="Rinke C."/>
            <person name="Skarshewski A."/>
            <person name="Chaumeil P.A."/>
            <person name="Hugenholtz P."/>
        </authorList>
    </citation>
    <scope>NUCLEOTIDE SEQUENCE [LARGE SCALE GENOMIC DNA]</scope>
    <source>
        <strain evidence="4">UBA10707</strain>
    </source>
</reference>
<feature type="domain" description="Fe-S hydro-lyase tartrate dehydratase beta-type catalytic" evidence="3">
    <location>
        <begin position="11"/>
        <end position="200"/>
    </location>
</feature>
<evidence type="ECO:0000259" key="3">
    <source>
        <dbReference type="Pfam" id="PF05683"/>
    </source>
</evidence>
<dbReference type="EMBL" id="DOEK01000030">
    <property type="protein sequence ID" value="HBP30787.1"/>
    <property type="molecule type" value="Genomic_DNA"/>
</dbReference>
<dbReference type="SUPFAM" id="SSF117457">
    <property type="entry name" value="FumA C-terminal domain-like"/>
    <property type="match status" value="1"/>
</dbReference>
<comment type="caution">
    <text evidence="4">The sequence shown here is derived from an EMBL/GenBank/DDBJ whole genome shotgun (WGS) entry which is preliminary data.</text>
</comment>
<dbReference type="Proteomes" id="UP000264036">
    <property type="component" value="Unassembled WGS sequence"/>
</dbReference>
<dbReference type="GO" id="GO:0016836">
    <property type="term" value="F:hydro-lyase activity"/>
    <property type="evidence" value="ECO:0007669"/>
    <property type="project" value="InterPro"/>
</dbReference>
<sequence length="235" mass="25763">MEPISNQDTENNKDEDLKVFRINLPATPEDIASLEIGSVVYMSGVVYTAREGVYQKVLGDGQALPVDLKTLTNVNFHCSPAAAVTPDGQYNVGAVTATASFRFSKWMANWLELTGTKIVIGKGGMPHDDYANIMVPHGAVYLTTVGYGTGALLGRGIKQVRDVFWLDELGIAQAMWLFEVEDFGPFIVESDINGNSLFHQHGEQVNARIDALYAGLKPPALHRFGETNDRKDEVM</sequence>
<dbReference type="Pfam" id="PF05683">
    <property type="entry name" value="Fumerase_C"/>
    <property type="match status" value="1"/>
</dbReference>
<evidence type="ECO:0000313" key="5">
    <source>
        <dbReference type="Proteomes" id="UP000264036"/>
    </source>
</evidence>
<dbReference type="PANTHER" id="PTHR43351">
    <property type="entry name" value="L(+)-TARTRATE DEHYDRATASE SUBUNIT BETA"/>
    <property type="match status" value="1"/>
</dbReference>
<dbReference type="InterPro" id="IPR004647">
    <property type="entry name" value="Fe-S_hydro-lyase_TtdB-typ_cat"/>
</dbReference>
<dbReference type="AlphaFoldDB" id="A0A356LIJ1"/>
<evidence type="ECO:0000256" key="1">
    <source>
        <dbReference type="ARBA" id="ARBA00008876"/>
    </source>
</evidence>